<name>A0AAX4Q5L9_9CAUD</name>
<gene>
    <name evidence="1" type="ORF">U7154_000003</name>
</gene>
<evidence type="ECO:0000313" key="2">
    <source>
        <dbReference type="Proteomes" id="UP001437386"/>
    </source>
</evidence>
<keyword evidence="2" id="KW-1185">Reference proteome</keyword>
<sequence length="171" mass="20128">MFLHDLIIKNMLNSKVLPSVDFSITAYQIAYFMKEYVRLSNTIGSAKHAEQIYNAKLAALSLVKYKKDNNLKIGEGFVYLISNPAWPNIYKVGMTTSPKDRLKQYQTYSPFRDFKLHHWSFWFDKRQGEKFIRQLSDSISHEWVNIESKELQKHLSRVNTLTDINSVLKYL</sequence>
<dbReference type="Proteomes" id="UP001437386">
    <property type="component" value="Segment"/>
</dbReference>
<dbReference type="EMBL" id="PP579741">
    <property type="protein sequence ID" value="XAG95770.1"/>
    <property type="molecule type" value="Genomic_DNA"/>
</dbReference>
<accession>A0AAX4Q5L9</accession>
<reference evidence="1 2" key="1">
    <citation type="submission" date="2024-04" db="EMBL/GenBank/DDBJ databases">
        <authorList>
            <person name="Wojcicki M."/>
            <person name="Srednicka P."/>
            <person name="Shymialevich D."/>
            <person name="Sokolowska B."/>
        </authorList>
    </citation>
    <scope>NUCLEOTIDE SEQUENCE [LARGE SCALE GENOMIC DNA]</scope>
</reference>
<organism evidence="1 2">
    <name type="scientific">Enterobacter phage KKP_3711</name>
    <dbReference type="NCBI Taxonomy" id="3109398"/>
    <lineage>
        <taxon>Viruses</taxon>
        <taxon>Duplodnaviria</taxon>
        <taxon>Heunggongvirae</taxon>
        <taxon>Uroviricota</taxon>
        <taxon>Caudoviricetes</taxon>
        <taxon>Demerecviridae</taxon>
        <taxon>Markadamsvirinae</taxon>
    </lineage>
</organism>
<dbReference type="Pfam" id="PF13455">
    <property type="entry name" value="MUG113"/>
    <property type="match status" value="1"/>
</dbReference>
<evidence type="ECO:0000313" key="1">
    <source>
        <dbReference type="EMBL" id="XAG95770.1"/>
    </source>
</evidence>
<evidence type="ECO:0008006" key="3">
    <source>
        <dbReference type="Google" id="ProtNLM"/>
    </source>
</evidence>
<proteinExistence type="predicted"/>
<protein>
    <recommendedName>
        <fullName evidence="3">GIY-YIG domain-containing protein</fullName>
    </recommendedName>
</protein>